<accession>G2YJ37</accession>
<name>G2YJ37_BOTF4</name>
<protein>
    <submittedName>
        <fullName evidence="1">Uncharacterized protein</fullName>
    </submittedName>
</protein>
<sequence>MHSNIQGSGLLFFSIGIQEAKCLNSLQIASEVYVITSGKSGLSG</sequence>
<dbReference type="AlphaFoldDB" id="G2YJ37"/>
<evidence type="ECO:0000313" key="1">
    <source>
        <dbReference type="EMBL" id="CCD51724.1"/>
    </source>
</evidence>
<dbReference type="InParanoid" id="G2YJ37"/>
<organism evidence="1 2">
    <name type="scientific">Botryotinia fuckeliana (strain T4)</name>
    <name type="common">Noble rot fungus</name>
    <name type="synonym">Botrytis cinerea</name>
    <dbReference type="NCBI Taxonomy" id="999810"/>
    <lineage>
        <taxon>Eukaryota</taxon>
        <taxon>Fungi</taxon>
        <taxon>Dikarya</taxon>
        <taxon>Ascomycota</taxon>
        <taxon>Pezizomycotina</taxon>
        <taxon>Leotiomycetes</taxon>
        <taxon>Helotiales</taxon>
        <taxon>Sclerotiniaceae</taxon>
        <taxon>Botrytis</taxon>
    </lineage>
</organism>
<dbReference type="EMBL" id="FQ790337">
    <property type="protein sequence ID" value="CCD51724.1"/>
    <property type="molecule type" value="Genomic_DNA"/>
</dbReference>
<proteinExistence type="predicted"/>
<gene>
    <name evidence="1" type="ORF">BofuT4_uP020300.1</name>
</gene>
<reference evidence="2" key="1">
    <citation type="journal article" date="2011" name="PLoS Genet.">
        <title>Genomic analysis of the necrotrophic fungal pathogens Sclerotinia sclerotiorum and Botrytis cinerea.</title>
        <authorList>
            <person name="Amselem J."/>
            <person name="Cuomo C.A."/>
            <person name="van Kan J.A."/>
            <person name="Viaud M."/>
            <person name="Benito E.P."/>
            <person name="Couloux A."/>
            <person name="Coutinho P.M."/>
            <person name="de Vries R.P."/>
            <person name="Dyer P.S."/>
            <person name="Fillinger S."/>
            <person name="Fournier E."/>
            <person name="Gout L."/>
            <person name="Hahn M."/>
            <person name="Kohn L."/>
            <person name="Lapalu N."/>
            <person name="Plummer K.M."/>
            <person name="Pradier J.M."/>
            <person name="Quevillon E."/>
            <person name="Sharon A."/>
            <person name="Simon A."/>
            <person name="ten Have A."/>
            <person name="Tudzynski B."/>
            <person name="Tudzynski P."/>
            <person name="Wincker P."/>
            <person name="Andrew M."/>
            <person name="Anthouard V."/>
            <person name="Beever R.E."/>
            <person name="Beffa R."/>
            <person name="Benoit I."/>
            <person name="Bouzid O."/>
            <person name="Brault B."/>
            <person name="Chen Z."/>
            <person name="Choquer M."/>
            <person name="Collemare J."/>
            <person name="Cotton P."/>
            <person name="Danchin E.G."/>
            <person name="Da Silva C."/>
            <person name="Gautier A."/>
            <person name="Giraud C."/>
            <person name="Giraud T."/>
            <person name="Gonzalez C."/>
            <person name="Grossetete S."/>
            <person name="Guldener U."/>
            <person name="Henrissat B."/>
            <person name="Howlett B.J."/>
            <person name="Kodira C."/>
            <person name="Kretschmer M."/>
            <person name="Lappartient A."/>
            <person name="Leroch M."/>
            <person name="Levis C."/>
            <person name="Mauceli E."/>
            <person name="Neuveglise C."/>
            <person name="Oeser B."/>
            <person name="Pearson M."/>
            <person name="Poulain J."/>
            <person name="Poussereau N."/>
            <person name="Quesneville H."/>
            <person name="Rascle C."/>
            <person name="Schumacher J."/>
            <person name="Segurens B."/>
            <person name="Sexton A."/>
            <person name="Silva E."/>
            <person name="Sirven C."/>
            <person name="Soanes D.M."/>
            <person name="Talbot N.J."/>
            <person name="Templeton M."/>
            <person name="Yandava C."/>
            <person name="Yarden O."/>
            <person name="Zeng Q."/>
            <person name="Rollins J.A."/>
            <person name="Lebrun M.H."/>
            <person name="Dickman M."/>
        </authorList>
    </citation>
    <scope>NUCLEOTIDE SEQUENCE [LARGE SCALE GENOMIC DNA]</scope>
    <source>
        <strain evidence="2">T4</strain>
    </source>
</reference>
<dbReference type="HOGENOM" id="CLU_3224477_0_0_1"/>
<dbReference type="Proteomes" id="UP000008177">
    <property type="component" value="Unplaced contigs"/>
</dbReference>
<evidence type="ECO:0000313" key="2">
    <source>
        <dbReference type="Proteomes" id="UP000008177"/>
    </source>
</evidence>